<gene>
    <name evidence="1" type="ORF">SLEP1_g53703</name>
</gene>
<dbReference type="EMBL" id="BPVZ01000214">
    <property type="protein sequence ID" value="GKV46728.1"/>
    <property type="molecule type" value="Genomic_DNA"/>
</dbReference>
<proteinExistence type="predicted"/>
<comment type="caution">
    <text evidence="1">The sequence shown here is derived from an EMBL/GenBank/DDBJ whole genome shotgun (WGS) entry which is preliminary data.</text>
</comment>
<name>A0AAV5MCY7_9ROSI</name>
<dbReference type="Proteomes" id="UP001054252">
    <property type="component" value="Unassembled WGS sequence"/>
</dbReference>
<reference evidence="1 2" key="1">
    <citation type="journal article" date="2021" name="Commun. Biol.">
        <title>The genome of Shorea leprosula (Dipterocarpaceae) highlights the ecological relevance of drought in aseasonal tropical rainforests.</title>
        <authorList>
            <person name="Ng K.K.S."/>
            <person name="Kobayashi M.J."/>
            <person name="Fawcett J.A."/>
            <person name="Hatakeyama M."/>
            <person name="Paape T."/>
            <person name="Ng C.H."/>
            <person name="Ang C.C."/>
            <person name="Tnah L.H."/>
            <person name="Lee C.T."/>
            <person name="Nishiyama T."/>
            <person name="Sese J."/>
            <person name="O'Brien M.J."/>
            <person name="Copetti D."/>
            <person name="Mohd Noor M.I."/>
            <person name="Ong R.C."/>
            <person name="Putra M."/>
            <person name="Sireger I.Z."/>
            <person name="Indrioko S."/>
            <person name="Kosugi Y."/>
            <person name="Izuno A."/>
            <person name="Isagi Y."/>
            <person name="Lee S.L."/>
            <person name="Shimizu K.K."/>
        </authorList>
    </citation>
    <scope>NUCLEOTIDE SEQUENCE [LARGE SCALE GENOMIC DNA]</scope>
    <source>
        <strain evidence="1">214</strain>
    </source>
</reference>
<dbReference type="AlphaFoldDB" id="A0AAV5MCY7"/>
<protein>
    <submittedName>
        <fullName evidence="1">Uncharacterized protein</fullName>
    </submittedName>
</protein>
<evidence type="ECO:0000313" key="1">
    <source>
        <dbReference type="EMBL" id="GKV46728.1"/>
    </source>
</evidence>
<accession>A0AAV5MCY7</accession>
<organism evidence="1 2">
    <name type="scientific">Rubroshorea leprosula</name>
    <dbReference type="NCBI Taxonomy" id="152421"/>
    <lineage>
        <taxon>Eukaryota</taxon>
        <taxon>Viridiplantae</taxon>
        <taxon>Streptophyta</taxon>
        <taxon>Embryophyta</taxon>
        <taxon>Tracheophyta</taxon>
        <taxon>Spermatophyta</taxon>
        <taxon>Magnoliopsida</taxon>
        <taxon>eudicotyledons</taxon>
        <taxon>Gunneridae</taxon>
        <taxon>Pentapetalae</taxon>
        <taxon>rosids</taxon>
        <taxon>malvids</taxon>
        <taxon>Malvales</taxon>
        <taxon>Dipterocarpaceae</taxon>
        <taxon>Rubroshorea</taxon>
    </lineage>
</organism>
<keyword evidence="2" id="KW-1185">Reference proteome</keyword>
<sequence length="51" mass="5908">MQTSTQRVPQSHLFHQIVMEVLLVPPLCGISLSMEIHTTQSSQCRNHLRMY</sequence>
<evidence type="ECO:0000313" key="2">
    <source>
        <dbReference type="Proteomes" id="UP001054252"/>
    </source>
</evidence>